<evidence type="ECO:0000313" key="3">
    <source>
        <dbReference type="EMBL" id="EWZ28249.1"/>
    </source>
</evidence>
<organism evidence="3">
    <name type="scientific">Fusarium oxysporum Fo47</name>
    <dbReference type="NCBI Taxonomy" id="660027"/>
    <lineage>
        <taxon>Eukaryota</taxon>
        <taxon>Fungi</taxon>
        <taxon>Dikarya</taxon>
        <taxon>Ascomycota</taxon>
        <taxon>Pezizomycotina</taxon>
        <taxon>Sordariomycetes</taxon>
        <taxon>Hypocreomycetidae</taxon>
        <taxon>Hypocreales</taxon>
        <taxon>Nectriaceae</taxon>
        <taxon>Fusarium</taxon>
        <taxon>Fusarium oxysporum species complex</taxon>
    </lineage>
</organism>
<dbReference type="GO" id="GO:0006355">
    <property type="term" value="P:regulation of DNA-templated transcription"/>
    <property type="evidence" value="ECO:0007669"/>
    <property type="project" value="InterPro"/>
</dbReference>
<evidence type="ECO:0000256" key="2">
    <source>
        <dbReference type="SAM" id="MobiDB-lite"/>
    </source>
</evidence>
<evidence type="ECO:0000256" key="1">
    <source>
        <dbReference type="SAM" id="Coils"/>
    </source>
</evidence>
<dbReference type="Proteomes" id="UP000030766">
    <property type="component" value="Unassembled WGS sequence"/>
</dbReference>
<feature type="compositionally biased region" description="Low complexity" evidence="2">
    <location>
        <begin position="365"/>
        <end position="378"/>
    </location>
</feature>
<feature type="region of interest" description="Disordered" evidence="2">
    <location>
        <begin position="159"/>
        <end position="220"/>
    </location>
</feature>
<dbReference type="GO" id="GO:0005634">
    <property type="term" value="C:nucleus"/>
    <property type="evidence" value="ECO:0007669"/>
    <property type="project" value="InterPro"/>
</dbReference>
<gene>
    <name evidence="3" type="ORF">FOZG_18047</name>
</gene>
<dbReference type="VEuPathDB" id="FungiDB:FOZG_18047"/>
<dbReference type="AlphaFoldDB" id="W9JCT6"/>
<reference evidence="3" key="1">
    <citation type="submission" date="2011-06" db="EMBL/GenBank/DDBJ databases">
        <title>The Genome Sequence of Fusarium oxysporum Fo47.</title>
        <authorList>
            <consortium name="The Broad Institute Genome Sequencing Platform"/>
            <person name="Ma L.-J."/>
            <person name="Gale L.R."/>
            <person name="Schwartz D.C."/>
            <person name="Zhou S."/>
            <person name="Corby-Kistler H."/>
            <person name="Young S.K."/>
            <person name="Zeng Q."/>
            <person name="Gargeya S."/>
            <person name="Fitzgerald M."/>
            <person name="Haas B."/>
            <person name="Abouelleil A."/>
            <person name="Alvarado L."/>
            <person name="Arachchi H.M."/>
            <person name="Berlin A."/>
            <person name="Brown A."/>
            <person name="Chapman S.B."/>
            <person name="Chen Z."/>
            <person name="Dunbar C."/>
            <person name="Freedman E."/>
            <person name="Gearin G."/>
            <person name="Gellesch M."/>
            <person name="Goldberg J."/>
            <person name="Griggs A."/>
            <person name="Gujja S."/>
            <person name="Heiman D."/>
            <person name="Howarth C."/>
            <person name="Larson L."/>
            <person name="Lui A."/>
            <person name="MacDonald P.J.P."/>
            <person name="Mehta T."/>
            <person name="Montmayeur A."/>
            <person name="Murphy C."/>
            <person name="Neiman D."/>
            <person name="Pearson M."/>
            <person name="Priest M."/>
            <person name="Roberts A."/>
            <person name="Saif S."/>
            <person name="Shea T."/>
            <person name="Shenoy N."/>
            <person name="Sisk P."/>
            <person name="Stolte C."/>
            <person name="Sykes S."/>
            <person name="Wortman J."/>
            <person name="Nusbaum C."/>
            <person name="Birren B."/>
        </authorList>
    </citation>
    <scope>NUCLEOTIDE SEQUENCE [LARGE SCALE GENOMIC DNA]</scope>
    <source>
        <strain evidence="3">Fo47</strain>
    </source>
</reference>
<sequence length="863" mass="96239">MPSNQSSSRRNPPSLTDHFPHLYSLSGSHEIGPSDSTEWHNHSSHHTTSNNAIDIDVPYYWKESDLWNTEKPYLYTQRQVAPPVLITAHSSSVDDYQSVIDDLTLEIQQLKKEIKLYKQPGPAMLHKDKLFEIKVHGLSQKKQRELETTLRNFATDLDSHAEVSSSRKRRKISSLNRDHTYSKSGVQRKHAPSSLGSNLQPADSTYASMSTGAESSRTPSNLSILTSIKASKDTIEGYLRDVPDGLYPQRVIMTDKERKNLVVRRLEKLFTGRSNGADISKTPPIRPGGSFILARAVLDAQVADPSSIHEATTHGTKPIREAIILSLEQKFCPWGDQCHLSDSGSASDLDKDTMKTECDDSGLASDSKPSSPTLSLSKQRPTRPCDLDPDRAQIPSKNLNYIQHLDLLPPALLSRRQNNQDTHLEAAGWVSLNLLYNLAQLHLINVTLDLVRSAVLESSTKFQLSPDGHKIRWRGRSKDTKLSSHSSGYDSQEISFADDIDSPKKKQEHAKTSCFTSNESKFGGSSKDALNFDPQFCAQVESFHYKPLFAQRGASVCSSIAVDHDNPSGSGLGLNYSRGSATKWQHHDGAITYYSGAPFCTDLSGDLADLSPNPRTPPSARSRNDSEQPSECYRSPRQKASRVSIDYKPLKDRCQGICQQTSVMDGDSNKIQGPMYDDREQSIEIKLDLIWNNDQQYIRQQPLEPSGLGGVRPDDHFTILVDTKRPKHDILPRPCEPHVGKSDKSTESVIRHWVATVRSGPVVGGSEIKAIEESRPIEIEYLSWRTKRLLPAPLPFPASFFSPFSNDNSTSGEDDNPFIDGYNAGPPPENMGEWIIPRYYSSYPNNFDVCIGVDIDEVPDELY</sequence>
<feature type="coiled-coil region" evidence="1">
    <location>
        <begin position="93"/>
        <end position="120"/>
    </location>
</feature>
<accession>W9JCT6</accession>
<dbReference type="Pfam" id="PF09421">
    <property type="entry name" value="FRQ"/>
    <property type="match status" value="1"/>
</dbReference>
<protein>
    <submittedName>
        <fullName evidence="3">Uncharacterized protein</fullName>
    </submittedName>
</protein>
<feature type="compositionally biased region" description="Basic and acidic residues" evidence="2">
    <location>
        <begin position="348"/>
        <end position="358"/>
    </location>
</feature>
<dbReference type="HOGENOM" id="CLU_007103_2_0_1"/>
<reference evidence="3" key="2">
    <citation type="submission" date="2012-06" db="EMBL/GenBank/DDBJ databases">
        <title>Annotation of the Genome Sequence of Fusarium oxysporum Fo47.</title>
        <authorList>
            <consortium name="The Broad Institute Genomics Platform"/>
            <person name="Ma L.-J."/>
            <person name="Corby-Kistler H."/>
            <person name="Broz K."/>
            <person name="Gale L.R."/>
            <person name="Jonkers W."/>
            <person name="O'Donnell K."/>
            <person name="Ploetz R."/>
            <person name="Steinberg C."/>
            <person name="Schwartz D.C."/>
            <person name="VanEtten H."/>
            <person name="Zhou S."/>
            <person name="Young S.K."/>
            <person name="Zeng Q."/>
            <person name="Gargeya S."/>
            <person name="Fitzgerald M."/>
            <person name="Abouelleil A."/>
            <person name="Alvarado L."/>
            <person name="Chapman S.B."/>
            <person name="Gainer-Dewar J."/>
            <person name="Goldberg J."/>
            <person name="Griggs A."/>
            <person name="Gujja S."/>
            <person name="Hansen M."/>
            <person name="Howarth C."/>
            <person name="Imamovic A."/>
            <person name="Ireland A."/>
            <person name="Larimer J."/>
            <person name="McCowan C."/>
            <person name="Murphy C."/>
            <person name="Pearson M."/>
            <person name="Poon T.W."/>
            <person name="Priest M."/>
            <person name="Roberts A."/>
            <person name="Saif S."/>
            <person name="Shea T."/>
            <person name="Sykes S."/>
            <person name="Wortman J."/>
            <person name="Nusbaum C."/>
            <person name="Birren B."/>
        </authorList>
    </citation>
    <scope>NUCLEOTIDE SEQUENCE</scope>
    <source>
        <strain evidence="3">Fo47</strain>
    </source>
</reference>
<feature type="region of interest" description="Disordered" evidence="2">
    <location>
        <begin position="343"/>
        <end position="389"/>
    </location>
</feature>
<feature type="region of interest" description="Disordered" evidence="2">
    <location>
        <begin position="605"/>
        <end position="646"/>
    </location>
</feature>
<dbReference type="InterPro" id="IPR018554">
    <property type="entry name" value="FRQ"/>
</dbReference>
<proteinExistence type="predicted"/>
<name>W9JCT6_FUSOX</name>
<feature type="compositionally biased region" description="Polar residues" evidence="2">
    <location>
        <begin position="194"/>
        <end position="220"/>
    </location>
</feature>
<dbReference type="EMBL" id="JH717929">
    <property type="protein sequence ID" value="EWZ28249.1"/>
    <property type="molecule type" value="Genomic_DNA"/>
</dbReference>
<dbReference type="GO" id="GO:0007623">
    <property type="term" value="P:circadian rhythm"/>
    <property type="evidence" value="ECO:0007669"/>
    <property type="project" value="InterPro"/>
</dbReference>
<dbReference type="GO" id="GO:0005737">
    <property type="term" value="C:cytoplasm"/>
    <property type="evidence" value="ECO:0007669"/>
    <property type="project" value="InterPro"/>
</dbReference>
<keyword evidence="1" id="KW-0175">Coiled coil</keyword>